<feature type="domain" description="Gamma tubulin complex component C-terminal" evidence="7">
    <location>
        <begin position="712"/>
        <end position="1028"/>
    </location>
</feature>
<evidence type="ECO:0000256" key="2">
    <source>
        <dbReference type="ARBA" id="ARBA00010337"/>
    </source>
</evidence>
<feature type="region of interest" description="Disordered" evidence="6">
    <location>
        <begin position="1"/>
        <end position="64"/>
    </location>
</feature>
<dbReference type="EMBL" id="CAXLJM020000049">
    <property type="protein sequence ID" value="CAL8114236.1"/>
    <property type="molecule type" value="Genomic_DNA"/>
</dbReference>
<evidence type="ECO:0000256" key="5">
    <source>
        <dbReference type="ARBA" id="ARBA00023212"/>
    </source>
</evidence>
<organism evidence="9 10">
    <name type="scientific">Orchesella dallaii</name>
    <dbReference type="NCBI Taxonomy" id="48710"/>
    <lineage>
        <taxon>Eukaryota</taxon>
        <taxon>Metazoa</taxon>
        <taxon>Ecdysozoa</taxon>
        <taxon>Arthropoda</taxon>
        <taxon>Hexapoda</taxon>
        <taxon>Collembola</taxon>
        <taxon>Entomobryomorpha</taxon>
        <taxon>Entomobryoidea</taxon>
        <taxon>Orchesellidae</taxon>
        <taxon>Orchesellinae</taxon>
        <taxon>Orchesella</taxon>
    </lineage>
</organism>
<dbReference type="InterPro" id="IPR040457">
    <property type="entry name" value="GCP_C"/>
</dbReference>
<dbReference type="PANTHER" id="PTHR19302:SF14">
    <property type="entry name" value="GAMMA-TUBULIN COMPLEX COMPONENT 3"/>
    <property type="match status" value="1"/>
</dbReference>
<evidence type="ECO:0000256" key="4">
    <source>
        <dbReference type="ARBA" id="ARBA00022701"/>
    </source>
</evidence>
<evidence type="ECO:0000256" key="1">
    <source>
        <dbReference type="ARBA" id="ARBA00004245"/>
    </source>
</evidence>
<comment type="similarity">
    <text evidence="2">Belongs to the TUBGCP family.</text>
</comment>
<reference evidence="9 10" key="1">
    <citation type="submission" date="2024-08" db="EMBL/GenBank/DDBJ databases">
        <authorList>
            <person name="Cucini C."/>
            <person name="Frati F."/>
        </authorList>
    </citation>
    <scope>NUCLEOTIDE SEQUENCE [LARGE SCALE GENOMIC DNA]</scope>
</reference>
<evidence type="ECO:0008006" key="11">
    <source>
        <dbReference type="Google" id="ProtNLM"/>
    </source>
</evidence>
<gene>
    <name evidence="9" type="ORF">ODALV1_LOCUS16374</name>
</gene>
<feature type="compositionally biased region" description="Low complexity" evidence="6">
    <location>
        <begin position="50"/>
        <end position="64"/>
    </location>
</feature>
<protein>
    <recommendedName>
        <fullName evidence="11">Gamma-tubulin complex component</fullName>
    </recommendedName>
</protein>
<dbReference type="Proteomes" id="UP001642540">
    <property type="component" value="Unassembled WGS sequence"/>
</dbReference>
<keyword evidence="4" id="KW-0493">Microtubule</keyword>
<dbReference type="InterPro" id="IPR041470">
    <property type="entry name" value="GCP_N"/>
</dbReference>
<keyword evidence="3" id="KW-0963">Cytoplasm</keyword>
<dbReference type="Pfam" id="PF17681">
    <property type="entry name" value="GCP_N_terminal"/>
    <property type="match status" value="1"/>
</dbReference>
<evidence type="ECO:0000256" key="3">
    <source>
        <dbReference type="ARBA" id="ARBA00022490"/>
    </source>
</evidence>
<evidence type="ECO:0000313" key="10">
    <source>
        <dbReference type="Proteomes" id="UP001642540"/>
    </source>
</evidence>
<comment type="caution">
    <text evidence="9">The sequence shown here is derived from an EMBL/GenBank/DDBJ whole genome shotgun (WGS) entry which is preliminary data.</text>
</comment>
<feature type="domain" description="Gamma tubulin complex component protein N-terminal" evidence="8">
    <location>
        <begin position="410"/>
        <end position="708"/>
    </location>
</feature>
<name>A0ABP1QY74_9HEXA</name>
<sequence>MEPNRRYESRSSNDEYQQRVRHAFENHPFVTSDRGSERVDSTTEHNFRVSTGSNSSSASGSEGTSMMMMRRCMIKLYKNTVGHEPDEKAMEEINAVIHTEPDKRNIGNETRWMEKLKYHLIKQGKGNEAKRVMELYQKLKGMSVVKNRQSIVGLMYSLFDQEKTRAILTARTASQKSSIATEMSAPGISENVLSKCEDSRADRDYCRNVASDRLKVKISHGVSLAETDLRSRPTTAPCQSQDARMKCLNYFDTQDVDHTPIPRLHSSSDNLLNQDMNSFTKVPSLSIPRSDPRNVLDVISANWEERNQLRGGGELSSLNSISKISRHPHEPSHNLATAQNSVINMAGQVFSSTPIDHTAVGASRKRQFVNLRRSQENQSTLKSTTQSFKVGGGGTAQTFTSTKTVERDLIRDIVFILQGIDGNYIKTSPKGTFEIATKQFVHPALRLQTLKLCEMGYCYTRIKNYCEKSTTGQMAQGFKHAIEKELQEYYRLLAVIQGKIQQTAVDTPMSEDLPNKMGDMSLLKLGIWLFECRPRLQILSGMVESCDERRGGDLCSVIYKYSQHGDPLVSNLTISLLSTICKPLYIMLSQWILYGELEDPFNEFFIARDPGCKREQLWHQKYRIRSEMLPSFITMKQAEKILAIGKNINFLKEICNNVDGFAGRFEVKALLETGEVECLFLQENSPIQYAIEMSYKTTSEKVLKVLIDDSNLLDHLKAIKKYLLLGQGDFIQYFLELIQDELSKPASKLYNHNISAILESAVRATNAQFENEDVLSRLDTRILPTSDKDLGWDVFCLDYKAHGPIGTVLTEDVMNGYNKLFNSLWRTKRIEIILSTLWKNQTVLFKYLRLIPEIAPVLHRSQLLISEMIHFVHQTQYYIMFEATECAWERLMEDVNKSSDLDEVIQAHKKFLDTIFKRSLLDIESRELLNQLRGIFDSVHELRAFLQEFNGRVEVEVSNRKNLESDSGKLRDAQRQFFSSYVMQAKGKIETLYTTTQDLVRTFLLVLNRQQDLTLQCLSFRLDFNEYYHQKDSRLSQPLTFQHRRRSSNAFTPINMSGSFTGVANSSLLTSVSIPEAFED</sequence>
<feature type="compositionally biased region" description="Basic and acidic residues" evidence="6">
    <location>
        <begin position="1"/>
        <end position="25"/>
    </location>
</feature>
<evidence type="ECO:0000256" key="6">
    <source>
        <dbReference type="SAM" id="MobiDB-lite"/>
    </source>
</evidence>
<dbReference type="InterPro" id="IPR007259">
    <property type="entry name" value="GCP"/>
</dbReference>
<dbReference type="Pfam" id="PF04130">
    <property type="entry name" value="GCP_C_terminal"/>
    <property type="match status" value="1"/>
</dbReference>
<keyword evidence="5" id="KW-0206">Cytoskeleton</keyword>
<accession>A0ABP1QY74</accession>
<dbReference type="Gene3D" id="1.20.120.1900">
    <property type="entry name" value="Gamma-tubulin complex, C-terminal domain"/>
    <property type="match status" value="1"/>
</dbReference>
<feature type="compositionally biased region" description="Basic and acidic residues" evidence="6">
    <location>
        <begin position="34"/>
        <end position="47"/>
    </location>
</feature>
<keyword evidence="10" id="KW-1185">Reference proteome</keyword>
<evidence type="ECO:0000259" key="7">
    <source>
        <dbReference type="Pfam" id="PF04130"/>
    </source>
</evidence>
<comment type="subcellular location">
    <subcellularLocation>
        <location evidence="1">Cytoplasm</location>
        <location evidence="1">Cytoskeleton</location>
    </subcellularLocation>
</comment>
<dbReference type="InterPro" id="IPR042241">
    <property type="entry name" value="GCP_C_sf"/>
</dbReference>
<proteinExistence type="inferred from homology"/>
<dbReference type="PANTHER" id="PTHR19302">
    <property type="entry name" value="GAMMA TUBULIN COMPLEX PROTEIN"/>
    <property type="match status" value="1"/>
</dbReference>
<evidence type="ECO:0000313" key="9">
    <source>
        <dbReference type="EMBL" id="CAL8114236.1"/>
    </source>
</evidence>
<evidence type="ECO:0000259" key="8">
    <source>
        <dbReference type="Pfam" id="PF17681"/>
    </source>
</evidence>